<name>A0A815EJV5_9BILA</name>
<feature type="non-terminal residue" evidence="4">
    <location>
        <position position="1"/>
    </location>
</feature>
<dbReference type="GO" id="GO:0005525">
    <property type="term" value="F:GTP binding"/>
    <property type="evidence" value="ECO:0007669"/>
    <property type="project" value="InterPro"/>
</dbReference>
<dbReference type="AlphaFoldDB" id="A0A815EJV5"/>
<protein>
    <recommendedName>
        <fullName evidence="3">G domain-containing protein</fullName>
    </recommendedName>
</protein>
<evidence type="ECO:0000259" key="3">
    <source>
        <dbReference type="Pfam" id="PF01926"/>
    </source>
</evidence>
<dbReference type="Pfam" id="PF01926">
    <property type="entry name" value="MMR_HSR1"/>
    <property type="match status" value="1"/>
</dbReference>
<accession>A0A815EJV5</accession>
<evidence type="ECO:0000256" key="1">
    <source>
        <dbReference type="SAM" id="Coils"/>
    </source>
</evidence>
<dbReference type="PANTHER" id="PTHR32046:SF12">
    <property type="entry name" value="AIG1-TYPE G DOMAIN-CONTAINING PROTEIN"/>
    <property type="match status" value="1"/>
</dbReference>
<feature type="region of interest" description="Disordered" evidence="2">
    <location>
        <begin position="566"/>
        <end position="595"/>
    </location>
</feature>
<dbReference type="InterPro" id="IPR025662">
    <property type="entry name" value="Sigma_54_int_dom_ATP-bd_1"/>
</dbReference>
<proteinExistence type="predicted"/>
<keyword evidence="1" id="KW-0175">Coiled coil</keyword>
<feature type="compositionally biased region" description="Acidic residues" evidence="2">
    <location>
        <begin position="643"/>
        <end position="656"/>
    </location>
</feature>
<sequence>IEELYQLHGRLQQEIQELTDHDPLDILAVPSDKLLHLAAFKQKFREAMVNSTADSMKNMNINDAKNITLDTSNIVKVLVIGETGSGKSTFINYLTNYFRNGSLNNIKVAIPSKYHPQITESFNYCENNISDITQSKTDTCNQYIFIEEKTYRQYLFLDTPGLSDTRGAEQDNINMNKIIEGVENLQGLTAVIIVVNGTTGRLTLNLRNVISKLRGNLPDVVMDNVIVILTNAKRHEANFQLSSLQLHGTVYPYYMQNSAFSQDPNIWDQTAMNALQFDWDQSMDEMKRMIETIDTFKTKSVSAFKDMKEIRNAIKALMHEARLEVSKIQKMQDELAAFEHALKQYKTEEVSYKNYIKERYVETKELVDAKYNSTVCRRCDFVCHDNCGLNETTAHSNQILTRCWAILPQNGCCTQCPQKCFYTEHYHARKKMKISQKKLQDVLYDIKVKYDNASKNKNDFQQKIQSTTDTKKMLEQALKQKNEQLKFKCNELRKICSGFNLAQELYAFIDHLKAESTMLRNVEAKQQAEEFIRSLSEFCRQLELDQTSKQVLPPMKLVDTYKSVPLRSSVSTTSSTPMLSSSASSSSEDAQQVGPNLNSSVLDLIIKLNKSHKSDSDDDEEQEETPRNRRRKSIQRRNKNEDSSESEEESNDEEEEKQQQQQQHDRHQTGQKKQLLKKQNVEQWNLISTPDLVIRHSDCGKDKRTANLILQELNKRAQGKSSGPLLTPSDVATFTKYTQTYTPLDAPTLSHIYLQLQQKISSITEPDILNIARVPANMLFEIAAIYTLITQKNAMMNYPDQRLANFSSYSNNEQLFRERENSVCDLPQFSPDSNFGRPFIENMNDMTRQQSYPPAIQNRFNYNNSNRQVNNTGFSTHVYPQVQNRPLFSNQTTFEPIHDPKPINVKNVQNTSYQSSPSSQLYPNLTRQEFGPPTIQPPPSSFAMFDQYLSSPSPLGSPYNVLSSRAGSAFAMVTPKTDSPDFTIISVNSATNDFTFSPSSSSSSVLVTDISDESLNNANITKLLTLYNDAGATNKPPLQHAIYGELERRCYGNNPQLIKDHSGFYDMKMNEYELKSQSELETLYSQLKQKIYTKINGDATHINEIPKEWIIEAGALFNTIQKKKKDNGD</sequence>
<gene>
    <name evidence="4" type="ORF">GPM918_LOCUS28833</name>
    <name evidence="5" type="ORF">SRO942_LOCUS29362</name>
</gene>
<evidence type="ECO:0000313" key="4">
    <source>
        <dbReference type="EMBL" id="CAF1307543.1"/>
    </source>
</evidence>
<evidence type="ECO:0000313" key="5">
    <source>
        <dbReference type="EMBL" id="CAF4142102.1"/>
    </source>
</evidence>
<dbReference type="EMBL" id="CAJOBC010040624">
    <property type="protein sequence ID" value="CAF4142102.1"/>
    <property type="molecule type" value="Genomic_DNA"/>
</dbReference>
<dbReference type="Proteomes" id="UP000681722">
    <property type="component" value="Unassembled WGS sequence"/>
</dbReference>
<feature type="compositionally biased region" description="Low complexity" evidence="2">
    <location>
        <begin position="566"/>
        <end position="587"/>
    </location>
</feature>
<feature type="coiled-coil region" evidence="1">
    <location>
        <begin position="450"/>
        <end position="495"/>
    </location>
</feature>
<dbReference type="Proteomes" id="UP000663829">
    <property type="component" value="Unassembled WGS sequence"/>
</dbReference>
<feature type="domain" description="G" evidence="3">
    <location>
        <begin position="76"/>
        <end position="209"/>
    </location>
</feature>
<feature type="compositionally biased region" description="Basic residues" evidence="2">
    <location>
        <begin position="628"/>
        <end position="637"/>
    </location>
</feature>
<dbReference type="EMBL" id="CAJNOQ010012766">
    <property type="protein sequence ID" value="CAF1307543.1"/>
    <property type="molecule type" value="Genomic_DNA"/>
</dbReference>
<dbReference type="PROSITE" id="PS00675">
    <property type="entry name" value="SIGMA54_INTERACT_1"/>
    <property type="match status" value="1"/>
</dbReference>
<evidence type="ECO:0000256" key="2">
    <source>
        <dbReference type="SAM" id="MobiDB-lite"/>
    </source>
</evidence>
<dbReference type="SUPFAM" id="SSF52540">
    <property type="entry name" value="P-loop containing nucleoside triphosphate hydrolases"/>
    <property type="match status" value="1"/>
</dbReference>
<dbReference type="OrthoDB" id="2386367at2759"/>
<dbReference type="InterPro" id="IPR006073">
    <property type="entry name" value="GTP-bd"/>
</dbReference>
<dbReference type="InterPro" id="IPR027417">
    <property type="entry name" value="P-loop_NTPase"/>
</dbReference>
<keyword evidence="6" id="KW-1185">Reference proteome</keyword>
<reference evidence="4" key="1">
    <citation type="submission" date="2021-02" db="EMBL/GenBank/DDBJ databases">
        <authorList>
            <person name="Nowell W R."/>
        </authorList>
    </citation>
    <scope>NUCLEOTIDE SEQUENCE</scope>
</reference>
<dbReference type="Gene3D" id="3.40.50.300">
    <property type="entry name" value="P-loop containing nucleotide triphosphate hydrolases"/>
    <property type="match status" value="1"/>
</dbReference>
<feature type="region of interest" description="Disordered" evidence="2">
    <location>
        <begin position="609"/>
        <end position="676"/>
    </location>
</feature>
<organism evidence="4 6">
    <name type="scientific">Didymodactylos carnosus</name>
    <dbReference type="NCBI Taxonomy" id="1234261"/>
    <lineage>
        <taxon>Eukaryota</taxon>
        <taxon>Metazoa</taxon>
        <taxon>Spiralia</taxon>
        <taxon>Gnathifera</taxon>
        <taxon>Rotifera</taxon>
        <taxon>Eurotatoria</taxon>
        <taxon>Bdelloidea</taxon>
        <taxon>Philodinida</taxon>
        <taxon>Philodinidae</taxon>
        <taxon>Didymodactylos</taxon>
    </lineage>
</organism>
<dbReference type="CDD" id="cd00882">
    <property type="entry name" value="Ras_like_GTPase"/>
    <property type="match status" value="1"/>
</dbReference>
<dbReference type="PANTHER" id="PTHR32046">
    <property type="entry name" value="G DOMAIN-CONTAINING PROTEIN"/>
    <property type="match status" value="1"/>
</dbReference>
<comment type="caution">
    <text evidence="4">The sequence shown here is derived from an EMBL/GenBank/DDBJ whole genome shotgun (WGS) entry which is preliminary data.</text>
</comment>
<evidence type="ECO:0000313" key="6">
    <source>
        <dbReference type="Proteomes" id="UP000663829"/>
    </source>
</evidence>